<evidence type="ECO:0008006" key="3">
    <source>
        <dbReference type="Google" id="ProtNLM"/>
    </source>
</evidence>
<accession>A0A1H7NHU0</accession>
<dbReference type="Proteomes" id="UP000198953">
    <property type="component" value="Unassembled WGS sequence"/>
</dbReference>
<name>A0A1H7NHU0_9ACTN</name>
<reference evidence="1 2" key="1">
    <citation type="submission" date="2016-10" db="EMBL/GenBank/DDBJ databases">
        <authorList>
            <person name="de Groot N.N."/>
        </authorList>
    </citation>
    <scope>NUCLEOTIDE SEQUENCE [LARGE SCALE GENOMIC DNA]</scope>
    <source>
        <strain evidence="1 2">DSM 43357</strain>
    </source>
</reference>
<evidence type="ECO:0000313" key="2">
    <source>
        <dbReference type="Proteomes" id="UP000198953"/>
    </source>
</evidence>
<keyword evidence="2" id="KW-1185">Reference proteome</keyword>
<dbReference type="InterPro" id="IPR025394">
    <property type="entry name" value="DUF4127"/>
</dbReference>
<organism evidence="1 2">
    <name type="scientific">Nonomuraea pusilla</name>
    <dbReference type="NCBI Taxonomy" id="46177"/>
    <lineage>
        <taxon>Bacteria</taxon>
        <taxon>Bacillati</taxon>
        <taxon>Actinomycetota</taxon>
        <taxon>Actinomycetes</taxon>
        <taxon>Streptosporangiales</taxon>
        <taxon>Streptosporangiaceae</taxon>
        <taxon>Nonomuraea</taxon>
    </lineage>
</organism>
<evidence type="ECO:0000313" key="1">
    <source>
        <dbReference type="EMBL" id="SEL23066.1"/>
    </source>
</evidence>
<proteinExistence type="predicted"/>
<dbReference type="EMBL" id="FOBF01000004">
    <property type="protein sequence ID" value="SEL23066.1"/>
    <property type="molecule type" value="Genomic_DNA"/>
</dbReference>
<protein>
    <recommendedName>
        <fullName evidence="3">DUF4127 family protein</fullName>
    </recommendedName>
</protein>
<dbReference type="STRING" id="46177.SAMN05660976_02053"/>
<dbReference type="Pfam" id="PF13552">
    <property type="entry name" value="DUF4127"/>
    <property type="match status" value="1"/>
</dbReference>
<dbReference type="OrthoDB" id="9789552at2"/>
<gene>
    <name evidence="1" type="ORF">SAMN05660976_02053</name>
</gene>
<dbReference type="RefSeq" id="WP_055503138.1">
    <property type="nucleotide sequence ID" value="NZ_BBZG01000001.1"/>
</dbReference>
<sequence length="504" mass="53687">MNIALLPLDERPVNTRLPVDVGAVAGARVHLPGRDLLPRMRVPGQADLLGEWLLGHADADAAVVSVDMLAHGGLIAARTTQDATATVLRRLDVLRRLREAAPALPISAVSLVTRASDGYSGDEEPSYWPSYGRELHAYGGLLHRAHQGEPVAERLAELDAQIPAPVRSDFQRRRLRNHVVNLESLRLHAEGVVDPLLITADDTAVHSAGSVEQDWLRHWARALDAPGTLLMYPGADEVGALLVARALAAAQGEPIRVAVVAGDPAGLDLVAPFENLPAGLGARRQAQAAGTTLVEDPEAADVVLVVHTPDPGRGDWCGAPPQPDPAAAKATVQAVRAALDTGAAVALADVRHTNGSDPALVEALIEQELIEPLAAYGGWNTAGNTMGSVVAAAVATIAGRRNGTLDARAATRLKLHRLVEDYAYQAVVRPRLAREHRLGYTAGQFREGAFGGERAQGYLDQVETLLRPLLRALAGDDRWTLGDLTLPWTRTFEIDFTLTPCPPN</sequence>
<dbReference type="AlphaFoldDB" id="A0A1H7NHU0"/>